<dbReference type="Proteomes" id="UP000659904">
    <property type="component" value="Unassembled WGS sequence"/>
</dbReference>
<keyword evidence="3" id="KW-1185">Reference proteome</keyword>
<dbReference type="InterPro" id="IPR000073">
    <property type="entry name" value="AB_hydrolase_1"/>
</dbReference>
<proteinExistence type="predicted"/>
<gene>
    <name evidence="2" type="ORF">Cci01nite_36470</name>
</gene>
<name>A0A8J3KJU5_9ACTN</name>
<dbReference type="Gene3D" id="3.40.50.1820">
    <property type="entry name" value="alpha/beta hydrolase"/>
    <property type="match status" value="1"/>
</dbReference>
<protein>
    <recommendedName>
        <fullName evidence="1">AB hydrolase-1 domain-containing protein</fullName>
    </recommendedName>
</protein>
<feature type="domain" description="AB hydrolase-1" evidence="1">
    <location>
        <begin position="9"/>
        <end position="178"/>
    </location>
</feature>
<dbReference type="EMBL" id="BONH01000016">
    <property type="protein sequence ID" value="GIF98553.1"/>
    <property type="molecule type" value="Genomic_DNA"/>
</dbReference>
<dbReference type="InterPro" id="IPR050266">
    <property type="entry name" value="AB_hydrolase_sf"/>
</dbReference>
<evidence type="ECO:0000313" key="2">
    <source>
        <dbReference type="EMBL" id="GIF98553.1"/>
    </source>
</evidence>
<dbReference type="AlphaFoldDB" id="A0A8J3KJU5"/>
<dbReference type="RefSeq" id="WP_373313319.1">
    <property type="nucleotide sequence ID" value="NZ_BONH01000016.1"/>
</dbReference>
<dbReference type="SUPFAM" id="SSF53474">
    <property type="entry name" value="alpha/beta-Hydrolases"/>
    <property type="match status" value="1"/>
</dbReference>
<comment type="caution">
    <text evidence="2">The sequence shown here is derived from an EMBL/GenBank/DDBJ whole genome shotgun (WGS) entry which is preliminary data.</text>
</comment>
<dbReference type="PANTHER" id="PTHR43798">
    <property type="entry name" value="MONOACYLGLYCEROL LIPASE"/>
    <property type="match status" value="1"/>
</dbReference>
<sequence length="221" mass="22800">MPRDPAELVAELHSLLAVAEVPGPYVLVGHSLGGALSQLYARTHPDQVSGMVLVDAGSPAHRAAQSPQLFEKGRYPALAPDTVPGYRTEAYDLGAVYDQIEAAPALRAMPVVVLSSSGLALPDPMPSPYAAAEGADLERAWRAGQDGLAAGIPGAEHVTVPDTSHYVQNQRPDAVIQAVREVLTRASSPRPTGTALGGGHDEFGAAVGGVGFAGDQTQGLQ</sequence>
<dbReference type="PANTHER" id="PTHR43798:SF33">
    <property type="entry name" value="HYDROLASE, PUTATIVE (AFU_ORTHOLOGUE AFUA_2G14860)-RELATED"/>
    <property type="match status" value="1"/>
</dbReference>
<organism evidence="2 3">
    <name type="scientific">Catellatospora citrea</name>
    <dbReference type="NCBI Taxonomy" id="53366"/>
    <lineage>
        <taxon>Bacteria</taxon>
        <taxon>Bacillati</taxon>
        <taxon>Actinomycetota</taxon>
        <taxon>Actinomycetes</taxon>
        <taxon>Micromonosporales</taxon>
        <taxon>Micromonosporaceae</taxon>
        <taxon>Catellatospora</taxon>
    </lineage>
</organism>
<evidence type="ECO:0000259" key="1">
    <source>
        <dbReference type="Pfam" id="PF12697"/>
    </source>
</evidence>
<reference evidence="2 3" key="1">
    <citation type="submission" date="2021-01" db="EMBL/GenBank/DDBJ databases">
        <title>Whole genome shotgun sequence of Catellatospora citrea NBRC 14495.</title>
        <authorList>
            <person name="Komaki H."/>
            <person name="Tamura T."/>
        </authorList>
    </citation>
    <scope>NUCLEOTIDE SEQUENCE [LARGE SCALE GENOMIC DNA]</scope>
    <source>
        <strain evidence="2 3">NBRC 14495</strain>
    </source>
</reference>
<dbReference type="Pfam" id="PF12697">
    <property type="entry name" value="Abhydrolase_6"/>
    <property type="match status" value="1"/>
</dbReference>
<dbReference type="GO" id="GO:0016020">
    <property type="term" value="C:membrane"/>
    <property type="evidence" value="ECO:0007669"/>
    <property type="project" value="TreeGrafter"/>
</dbReference>
<dbReference type="GO" id="GO:0003824">
    <property type="term" value="F:catalytic activity"/>
    <property type="evidence" value="ECO:0007669"/>
    <property type="project" value="UniProtKB-ARBA"/>
</dbReference>
<accession>A0A8J3KJU5</accession>
<dbReference type="InterPro" id="IPR029058">
    <property type="entry name" value="AB_hydrolase_fold"/>
</dbReference>
<evidence type="ECO:0000313" key="3">
    <source>
        <dbReference type="Proteomes" id="UP000659904"/>
    </source>
</evidence>